<keyword evidence="1" id="KW-0802">TPR repeat</keyword>
<protein>
    <submittedName>
        <fullName evidence="2">Uncharacterized protein</fullName>
    </submittedName>
</protein>
<dbReference type="Proteomes" id="UP000192343">
    <property type="component" value="Unassembled WGS sequence"/>
</dbReference>
<evidence type="ECO:0000313" key="3">
    <source>
        <dbReference type="Proteomes" id="UP000192343"/>
    </source>
</evidence>
<organism evidence="2 3">
    <name type="scientific">Marispirochaeta aestuarii</name>
    <dbReference type="NCBI Taxonomy" id="1963862"/>
    <lineage>
        <taxon>Bacteria</taxon>
        <taxon>Pseudomonadati</taxon>
        <taxon>Spirochaetota</taxon>
        <taxon>Spirochaetia</taxon>
        <taxon>Spirochaetales</taxon>
        <taxon>Spirochaetaceae</taxon>
        <taxon>Marispirochaeta</taxon>
    </lineage>
</organism>
<dbReference type="SUPFAM" id="SSF48452">
    <property type="entry name" value="TPR-like"/>
    <property type="match status" value="1"/>
</dbReference>
<dbReference type="AlphaFoldDB" id="A0A1Y1RWD8"/>
<feature type="repeat" description="TPR" evidence="1">
    <location>
        <begin position="182"/>
        <end position="215"/>
    </location>
</feature>
<dbReference type="InterPro" id="IPR011990">
    <property type="entry name" value="TPR-like_helical_dom_sf"/>
</dbReference>
<accession>A0A1Y1RWD8</accession>
<sequence>MRKRIGVTAFFVVMIITLVLSSTQCSLIDSLKYGELSYFLKGSREQKEELADLLIQLRDSENQRFEARFILLNEIIKQLYQREAVEQLNLLLSTYVEKNPQDPFNAYYLLVIAENYRDSKAFPFAVHYYERILKNYSDLLVRDSSVHYLCLKSLINLVEDPEVRIQYYKELIARFSGEIDMGEAYYFLGKTYEEVGEWELAIQAYKQFLLYPETSIPGKPEAHKDITSMITFYDRRDKDWTMADLDRLVNNIKAAIWREDPRRLRQYMAKVNFFALSWEEEETEANIDFLADIGIFLKGNVYYSRELDEGSNSREAYLRTWGWSYRIKTWYLYFRRVNFPADPEIHGQWEWAGIYFGEKPFAGSSDG</sequence>
<dbReference type="Gene3D" id="1.25.40.10">
    <property type="entry name" value="Tetratricopeptide repeat domain"/>
    <property type="match status" value="1"/>
</dbReference>
<dbReference type="InterPro" id="IPR019734">
    <property type="entry name" value="TPR_rpt"/>
</dbReference>
<reference evidence="2 3" key="1">
    <citation type="submission" date="2017-03" db="EMBL/GenBank/DDBJ databases">
        <title>Draft Genome sequence of Marispirochaeta sp. strain JC444.</title>
        <authorList>
            <person name="Shivani Y."/>
            <person name="Subhash Y."/>
            <person name="Sasikala C."/>
            <person name="Ramana C."/>
        </authorList>
    </citation>
    <scope>NUCLEOTIDE SEQUENCE [LARGE SCALE GENOMIC DNA]</scope>
    <source>
        <strain evidence="2 3">JC444</strain>
    </source>
</reference>
<dbReference type="OrthoDB" id="350162at2"/>
<gene>
    <name evidence="2" type="ORF">B4O97_14725</name>
</gene>
<keyword evidence="3" id="KW-1185">Reference proteome</keyword>
<evidence type="ECO:0000313" key="2">
    <source>
        <dbReference type="EMBL" id="ORC33912.1"/>
    </source>
</evidence>
<comment type="caution">
    <text evidence="2">The sequence shown here is derived from an EMBL/GenBank/DDBJ whole genome shotgun (WGS) entry which is preliminary data.</text>
</comment>
<dbReference type="RefSeq" id="WP_083051951.1">
    <property type="nucleotide sequence ID" value="NZ_CAXXQO010000002.1"/>
</dbReference>
<dbReference type="STRING" id="1963862.B4O97_14725"/>
<proteinExistence type="predicted"/>
<dbReference type="EMBL" id="MWQY01000017">
    <property type="protein sequence ID" value="ORC33912.1"/>
    <property type="molecule type" value="Genomic_DNA"/>
</dbReference>
<evidence type="ECO:0000256" key="1">
    <source>
        <dbReference type="PROSITE-ProRule" id="PRU00339"/>
    </source>
</evidence>
<dbReference type="PROSITE" id="PS50005">
    <property type="entry name" value="TPR"/>
    <property type="match status" value="1"/>
</dbReference>
<name>A0A1Y1RWD8_9SPIO</name>